<evidence type="ECO:0000256" key="1">
    <source>
        <dbReference type="SAM" id="MobiDB-lite"/>
    </source>
</evidence>
<reference evidence="3" key="1">
    <citation type="submission" date="2015-06" db="EMBL/GenBank/DDBJ databases">
        <title>Expansion of signal transduction pathways in fungi by whole-genome duplication.</title>
        <authorList>
            <consortium name="DOE Joint Genome Institute"/>
            <person name="Corrochano L.M."/>
            <person name="Kuo A."/>
            <person name="Marcet-Houben M."/>
            <person name="Polaino S."/>
            <person name="Salamov A."/>
            <person name="Villalobos J.M."/>
            <person name="Alvarez M.I."/>
            <person name="Avalos J."/>
            <person name="Benito E.P."/>
            <person name="Benoit I."/>
            <person name="Burger G."/>
            <person name="Camino L.P."/>
            <person name="Canovas D."/>
            <person name="Cerda-Olmedo E."/>
            <person name="Cheng J.-F."/>
            <person name="Dominguez A."/>
            <person name="Elias M."/>
            <person name="Eslava A.P."/>
            <person name="Glaser F."/>
            <person name="Grimwood J."/>
            <person name="Gutierrez G."/>
            <person name="Heitman J."/>
            <person name="Henrissat B."/>
            <person name="Iturriaga E.A."/>
            <person name="Lang B.F."/>
            <person name="Lavin J.L."/>
            <person name="Lee S."/>
            <person name="Li W."/>
            <person name="Lindquist E."/>
            <person name="Lopez-Garcia S."/>
            <person name="Luque E.M."/>
            <person name="Marcos A.T."/>
            <person name="Martin J."/>
            <person name="McCluskey K."/>
            <person name="Medina H.R."/>
            <person name="Miralles-Duran A."/>
            <person name="Miyazaki A."/>
            <person name="Munoz-Torres E."/>
            <person name="Oguiza J.A."/>
            <person name="Ohm R."/>
            <person name="Olmedo M."/>
            <person name="Orejas M."/>
            <person name="Ortiz-Castellanos L."/>
            <person name="Pisabarro A.G."/>
            <person name="Rodriguez-Romero J."/>
            <person name="Ruiz-Herrera J."/>
            <person name="Ruiz-Vazquez R."/>
            <person name="Sanz C."/>
            <person name="Schackwitz W."/>
            <person name="Schmutz J."/>
            <person name="Shahriari M."/>
            <person name="Shelest E."/>
            <person name="Silva-Franco F."/>
            <person name="Soanes D."/>
            <person name="Syed K."/>
            <person name="Tagua V.G."/>
            <person name="Talbot N.J."/>
            <person name="Thon M."/>
            <person name="De vries R.P."/>
            <person name="Wiebenga A."/>
            <person name="Yadav J.S."/>
            <person name="Braun E.L."/>
            <person name="Baker S."/>
            <person name="Garre V."/>
            <person name="Horwitz B."/>
            <person name="Torres-Martinez S."/>
            <person name="Idnurm A."/>
            <person name="Herrera-Estrella A."/>
            <person name="Gabaldon T."/>
            <person name="Grigoriev I.V."/>
        </authorList>
    </citation>
    <scope>NUCLEOTIDE SEQUENCE [LARGE SCALE GENOMIC DNA]</scope>
    <source>
        <strain evidence="3">NRRL 1555(-)</strain>
    </source>
</reference>
<evidence type="ECO:0000313" key="3">
    <source>
        <dbReference type="Proteomes" id="UP000077315"/>
    </source>
</evidence>
<gene>
    <name evidence="2" type="ORF">PHYBLDRAFT_167177</name>
</gene>
<dbReference type="GeneID" id="28996487"/>
<dbReference type="AlphaFoldDB" id="A0A162PWM7"/>
<feature type="region of interest" description="Disordered" evidence="1">
    <location>
        <begin position="126"/>
        <end position="162"/>
    </location>
</feature>
<dbReference type="VEuPathDB" id="FungiDB:PHYBLDRAFT_167177"/>
<protein>
    <submittedName>
        <fullName evidence="2">Uncharacterized protein</fullName>
    </submittedName>
</protein>
<keyword evidence="3" id="KW-1185">Reference proteome</keyword>
<feature type="compositionally biased region" description="Polar residues" evidence="1">
    <location>
        <begin position="152"/>
        <end position="162"/>
    </location>
</feature>
<evidence type="ECO:0000313" key="2">
    <source>
        <dbReference type="EMBL" id="OAD74836.1"/>
    </source>
</evidence>
<dbReference type="Proteomes" id="UP000077315">
    <property type="component" value="Unassembled WGS sequence"/>
</dbReference>
<dbReference type="EMBL" id="KV440978">
    <property type="protein sequence ID" value="OAD74836.1"/>
    <property type="molecule type" value="Genomic_DNA"/>
</dbReference>
<name>A0A162PWM7_PHYB8</name>
<sequence>MQSIYDCRPFANDYSNKSLIWDEVTADVNSVEHTHLHPLTAKGVRARKNLLFKKLNLVVNKDNERSLPVFNPHVPENLQRLLYNVYTAIYYGLSRVEGCQRQGNQNKRKRKKGYSKKMMVIATYGQENLSSDNNSSDSDSDSDSDVSHGRKNPQSASTTNKSASLLKQQLDILQQQQHTNNLVLRELKKTSQSNAVLVESNQAIADSNKVITESNSALAKSLLTIADSISAFVESYKNNK</sequence>
<dbReference type="RefSeq" id="XP_018292876.1">
    <property type="nucleotide sequence ID" value="XM_018435581.1"/>
</dbReference>
<accession>A0A162PWM7</accession>
<dbReference type="InParanoid" id="A0A162PWM7"/>
<organism evidence="2 3">
    <name type="scientific">Phycomyces blakesleeanus (strain ATCC 8743b / DSM 1359 / FGSC 10004 / NBRC 33097 / NRRL 1555)</name>
    <dbReference type="NCBI Taxonomy" id="763407"/>
    <lineage>
        <taxon>Eukaryota</taxon>
        <taxon>Fungi</taxon>
        <taxon>Fungi incertae sedis</taxon>
        <taxon>Mucoromycota</taxon>
        <taxon>Mucoromycotina</taxon>
        <taxon>Mucoromycetes</taxon>
        <taxon>Mucorales</taxon>
        <taxon>Phycomycetaceae</taxon>
        <taxon>Phycomyces</taxon>
    </lineage>
</organism>
<proteinExistence type="predicted"/>